<protein>
    <recommendedName>
        <fullName evidence="6">Ig-like domain-containing protein</fullName>
    </recommendedName>
</protein>
<dbReference type="InterPro" id="IPR013783">
    <property type="entry name" value="Ig-like_fold"/>
</dbReference>
<keyword evidence="4" id="KW-1133">Transmembrane helix</keyword>
<dbReference type="SMART" id="SM00408">
    <property type="entry name" value="IGc2"/>
    <property type="match status" value="5"/>
</dbReference>
<gene>
    <name evidence="7" type="ORF">BINO364_LOCUS13432</name>
</gene>
<dbReference type="PROSITE" id="PS50835">
    <property type="entry name" value="IG_LIKE"/>
    <property type="match status" value="5"/>
</dbReference>
<dbReference type="InterPro" id="IPR003599">
    <property type="entry name" value="Ig_sub"/>
</dbReference>
<dbReference type="PANTHER" id="PTHR23278">
    <property type="entry name" value="SIDESTEP PROTEIN"/>
    <property type="match status" value="1"/>
</dbReference>
<evidence type="ECO:0000313" key="7">
    <source>
        <dbReference type="EMBL" id="CAH0728186.1"/>
    </source>
</evidence>
<organism evidence="7 8">
    <name type="scientific">Brenthis ino</name>
    <name type="common">lesser marbled fritillary</name>
    <dbReference type="NCBI Taxonomy" id="405034"/>
    <lineage>
        <taxon>Eukaryota</taxon>
        <taxon>Metazoa</taxon>
        <taxon>Ecdysozoa</taxon>
        <taxon>Arthropoda</taxon>
        <taxon>Hexapoda</taxon>
        <taxon>Insecta</taxon>
        <taxon>Pterygota</taxon>
        <taxon>Neoptera</taxon>
        <taxon>Endopterygota</taxon>
        <taxon>Lepidoptera</taxon>
        <taxon>Glossata</taxon>
        <taxon>Ditrysia</taxon>
        <taxon>Papilionoidea</taxon>
        <taxon>Nymphalidae</taxon>
        <taxon>Heliconiinae</taxon>
        <taxon>Argynnini</taxon>
        <taxon>Brenthis</taxon>
    </lineage>
</organism>
<evidence type="ECO:0000256" key="4">
    <source>
        <dbReference type="SAM" id="Phobius"/>
    </source>
</evidence>
<feature type="domain" description="Ig-like" evidence="6">
    <location>
        <begin position="461"/>
        <end position="548"/>
    </location>
</feature>
<dbReference type="Pfam" id="PF08205">
    <property type="entry name" value="C2-set_2"/>
    <property type="match status" value="1"/>
</dbReference>
<keyword evidence="8" id="KW-1185">Reference proteome</keyword>
<dbReference type="InterPro" id="IPR036179">
    <property type="entry name" value="Ig-like_dom_sf"/>
</dbReference>
<dbReference type="InterPro" id="IPR007110">
    <property type="entry name" value="Ig-like_dom"/>
</dbReference>
<keyword evidence="2 4" id="KW-0472">Membrane</keyword>
<keyword evidence="4" id="KW-0812">Transmembrane</keyword>
<sequence>MESVLRRAGSGGVFMQSLVLLVAMSTMGRGFVETEEFISDLDMPIPTAHVAGVVGKKASLPCDTQPLSADDRVAMVLWFKEADWEPLYSYDVRGRTPNQPKLWSSPTGFGSRAYFRATAAPATLLVDNVGTADTGVYRCRVDFKNSPTRNLRINFTVITPPNRPAIMDAKTRDHTRLLEPYDEGNTLELLCEVYGGDPRPSLIWYLENTIIDDSYEQRNDGITINALTFPSIGRQHLNARLICQASNTKLAPPQTKLLILDINLRPLTVQILNKNRQFSADRSYEVECKTTGSRPEAQVTWWKGLKPLRKKARNYSDTNSTTSILTFVPEAEDHDGELICRAENPRVANSVIEDSMRLNVHYVPIATLKMGSNLNPNHIKEGDDVYFECNVQANPKANRLAWYKDAKEIQHNASSGIILSDQSLVLQSVNRNASGDYSCLAHNVEGSASSNAVSLQVRYIPLCKATEDGQVYGALKQESIELSCTVDSNPQPSNFEWVFNRSGDQSELPPSLYRSTGHTSVLKYTPTQDKDFGTILCLATNTVGKQATPCSYNIVAAGRPTALQNCTVMNQSGEGNSLQVDCMEGFDGGLPQIFFLEVLELPSVTVRANITSNFTPTFDVLGLDRGLSYILNLYAANAKGRSEVVTLYTIAVRSPDKYTGPGSPFTLSPMLASLLAMVVLLSAAVCAIIVAVYRRHFVRQPVKQPPSTNALYTEDSVDSFPKRDNLSSYTASPKVDYSSQYELKMEAEEDDPDIIPVQFDKKPIDEYSKPKLGLEGDATRMYSDQSVILPNSGSISFVNRGVTARSVDISASRLEVVTASRKVRESCI</sequence>
<keyword evidence="5" id="KW-0732">Signal</keyword>
<reference evidence="7" key="1">
    <citation type="submission" date="2021-12" db="EMBL/GenBank/DDBJ databases">
        <authorList>
            <person name="Martin H S."/>
        </authorList>
    </citation>
    <scope>NUCLEOTIDE SEQUENCE</scope>
</reference>
<feature type="transmembrane region" description="Helical" evidence="4">
    <location>
        <begin position="670"/>
        <end position="693"/>
    </location>
</feature>
<evidence type="ECO:0000256" key="2">
    <source>
        <dbReference type="ARBA" id="ARBA00023136"/>
    </source>
</evidence>
<evidence type="ECO:0000256" key="1">
    <source>
        <dbReference type="ARBA" id="ARBA00004167"/>
    </source>
</evidence>
<feature type="domain" description="Ig-like" evidence="6">
    <location>
        <begin position="164"/>
        <end position="259"/>
    </location>
</feature>
<dbReference type="Proteomes" id="UP000838878">
    <property type="component" value="Chromosome 7"/>
</dbReference>
<evidence type="ECO:0000313" key="8">
    <source>
        <dbReference type="Proteomes" id="UP000838878"/>
    </source>
</evidence>
<dbReference type="AlphaFoldDB" id="A0A8J9YHP7"/>
<dbReference type="OrthoDB" id="5843397at2759"/>
<evidence type="ECO:0000256" key="3">
    <source>
        <dbReference type="ARBA" id="ARBA00023157"/>
    </source>
</evidence>
<dbReference type="Pfam" id="PF13927">
    <property type="entry name" value="Ig_3"/>
    <property type="match status" value="2"/>
</dbReference>
<dbReference type="InterPro" id="IPR003598">
    <property type="entry name" value="Ig_sub2"/>
</dbReference>
<feature type="domain" description="Ig-like" evidence="6">
    <location>
        <begin position="266"/>
        <end position="359"/>
    </location>
</feature>
<dbReference type="SUPFAM" id="SSF48726">
    <property type="entry name" value="Immunoglobulin"/>
    <property type="match status" value="5"/>
</dbReference>
<name>A0A8J9YHP7_9NEOP</name>
<dbReference type="EMBL" id="OV170227">
    <property type="protein sequence ID" value="CAH0728186.1"/>
    <property type="molecule type" value="Genomic_DNA"/>
</dbReference>
<accession>A0A8J9YHP7</accession>
<feature type="domain" description="Ig-like" evidence="6">
    <location>
        <begin position="55"/>
        <end position="156"/>
    </location>
</feature>
<dbReference type="SMART" id="SM00409">
    <property type="entry name" value="IG"/>
    <property type="match status" value="5"/>
</dbReference>
<feature type="non-terminal residue" evidence="7">
    <location>
        <position position="828"/>
    </location>
</feature>
<dbReference type="GO" id="GO:0016020">
    <property type="term" value="C:membrane"/>
    <property type="evidence" value="ECO:0007669"/>
    <property type="project" value="UniProtKB-SubCell"/>
</dbReference>
<feature type="domain" description="Ig-like" evidence="6">
    <location>
        <begin position="364"/>
        <end position="454"/>
    </location>
</feature>
<comment type="subcellular location">
    <subcellularLocation>
        <location evidence="1">Membrane</location>
        <topology evidence="1">Single-pass membrane protein</topology>
    </subcellularLocation>
</comment>
<keyword evidence="3" id="KW-1015">Disulfide bond</keyword>
<evidence type="ECO:0000256" key="5">
    <source>
        <dbReference type="SAM" id="SignalP"/>
    </source>
</evidence>
<dbReference type="InterPro" id="IPR013162">
    <property type="entry name" value="CD80_C2-set"/>
</dbReference>
<dbReference type="Gene3D" id="2.60.40.10">
    <property type="entry name" value="Immunoglobulins"/>
    <property type="match status" value="5"/>
</dbReference>
<dbReference type="PANTHER" id="PTHR23278:SF28">
    <property type="entry name" value="SIDESTEP IV, ISOFORM C"/>
    <property type="match status" value="1"/>
</dbReference>
<feature type="signal peptide" evidence="5">
    <location>
        <begin position="1"/>
        <end position="30"/>
    </location>
</feature>
<dbReference type="CDD" id="cd00096">
    <property type="entry name" value="Ig"/>
    <property type="match status" value="1"/>
</dbReference>
<feature type="chain" id="PRO_5035472131" description="Ig-like domain-containing protein" evidence="5">
    <location>
        <begin position="31"/>
        <end position="828"/>
    </location>
</feature>
<evidence type="ECO:0000259" key="6">
    <source>
        <dbReference type="PROSITE" id="PS50835"/>
    </source>
</evidence>
<proteinExistence type="predicted"/>